<organism evidence="1 2">
    <name type="scientific">Paracidobacterium acidisoli</name>
    <dbReference type="NCBI Taxonomy" id="2303751"/>
    <lineage>
        <taxon>Bacteria</taxon>
        <taxon>Pseudomonadati</taxon>
        <taxon>Acidobacteriota</taxon>
        <taxon>Terriglobia</taxon>
        <taxon>Terriglobales</taxon>
        <taxon>Acidobacteriaceae</taxon>
        <taxon>Paracidobacterium</taxon>
    </lineage>
</organism>
<gene>
    <name evidence="1" type="ORF">D0Y96_12030</name>
</gene>
<dbReference type="SUPFAM" id="SSF54637">
    <property type="entry name" value="Thioesterase/thiol ester dehydrase-isomerase"/>
    <property type="match status" value="1"/>
</dbReference>
<dbReference type="InterPro" id="IPR051490">
    <property type="entry name" value="THEM6_lcsJ_thioesterase"/>
</dbReference>
<dbReference type="RefSeq" id="WP_117300196.1">
    <property type="nucleotide sequence ID" value="NZ_QVQT02000004.1"/>
</dbReference>
<protein>
    <submittedName>
        <fullName evidence="1">Thioesterase</fullName>
    </submittedName>
</protein>
<dbReference type="InterPro" id="IPR029069">
    <property type="entry name" value="HotDog_dom_sf"/>
</dbReference>
<sequence length="189" mass="21371">MSHFNSFVRIPALALRQRIRPLPRIGVLDEDCLAMRVRPLDIDFNLHLNNARYLSLMDYGRMHLIAAIGALDPALRARWMPLVGSIFITYRRSLNLFAPFTLASRILCWDEKWFYMEQVFRTPTTPGSDTDGLAAIAWVKGLFRAKTGNVAPQQIVHLVAPGLASPLMPESLAQWNTLTREKLVQADGL</sequence>
<dbReference type="Proteomes" id="UP000264702">
    <property type="component" value="Unassembled WGS sequence"/>
</dbReference>
<name>A0A372IN23_9BACT</name>
<evidence type="ECO:0000313" key="2">
    <source>
        <dbReference type="Proteomes" id="UP000264702"/>
    </source>
</evidence>
<dbReference type="Gene3D" id="3.10.129.10">
    <property type="entry name" value="Hotdog Thioesterase"/>
    <property type="match status" value="1"/>
</dbReference>
<dbReference type="EMBL" id="QVQT01000004">
    <property type="protein sequence ID" value="RFU16141.1"/>
    <property type="molecule type" value="Genomic_DNA"/>
</dbReference>
<keyword evidence="2" id="KW-1185">Reference proteome</keyword>
<dbReference type="PANTHER" id="PTHR12475">
    <property type="match status" value="1"/>
</dbReference>
<dbReference type="PANTHER" id="PTHR12475:SF4">
    <property type="entry name" value="PROTEIN THEM6"/>
    <property type="match status" value="1"/>
</dbReference>
<accession>A0A372IN23</accession>
<dbReference type="OrthoDB" id="9801517at2"/>
<evidence type="ECO:0000313" key="1">
    <source>
        <dbReference type="EMBL" id="RFU16141.1"/>
    </source>
</evidence>
<reference evidence="1 2" key="1">
    <citation type="submission" date="2018-08" db="EMBL/GenBank/DDBJ databases">
        <title>Acidipila sp. 4G-K13, an acidobacterium isolated from forest soil.</title>
        <authorList>
            <person name="Gao Z.-H."/>
            <person name="Qiu L.-H."/>
        </authorList>
    </citation>
    <scope>NUCLEOTIDE SEQUENCE [LARGE SCALE GENOMIC DNA]</scope>
    <source>
        <strain evidence="1 2">4G-K13</strain>
    </source>
</reference>
<proteinExistence type="predicted"/>
<dbReference type="Pfam" id="PF13279">
    <property type="entry name" value="4HBT_2"/>
    <property type="match status" value="1"/>
</dbReference>
<dbReference type="CDD" id="cd00586">
    <property type="entry name" value="4HBT"/>
    <property type="match status" value="1"/>
</dbReference>
<dbReference type="AlphaFoldDB" id="A0A372IN23"/>
<comment type="caution">
    <text evidence="1">The sequence shown here is derived from an EMBL/GenBank/DDBJ whole genome shotgun (WGS) entry which is preliminary data.</text>
</comment>